<evidence type="ECO:0000313" key="2">
    <source>
        <dbReference type="Proteomes" id="UP000190837"/>
    </source>
</evidence>
<name>A0A1C3H2J1_9GAMM</name>
<dbReference type="AlphaFoldDB" id="A0A1C3H2J1"/>
<accession>A0A1C3H2J1</accession>
<evidence type="ECO:0008006" key="3">
    <source>
        <dbReference type="Google" id="ProtNLM"/>
    </source>
</evidence>
<gene>
    <name evidence="1" type="ORF">CHUV0807_0471</name>
</gene>
<dbReference type="Proteomes" id="UP000190837">
    <property type="component" value="Unassembled WGS sequence"/>
</dbReference>
<evidence type="ECO:0000313" key="1">
    <source>
        <dbReference type="EMBL" id="SAM58666.1"/>
    </source>
</evidence>
<reference evidence="2" key="1">
    <citation type="submission" date="2016-04" db="EMBL/GenBank/DDBJ databases">
        <authorList>
            <person name="Tagini F."/>
        </authorList>
    </citation>
    <scope>NUCLEOTIDE SEQUENCE [LARGE SCALE GENOMIC DNA]</scope>
    <source>
        <strain evidence="2">CHUV0807</strain>
    </source>
</reference>
<dbReference type="EMBL" id="FKLO01000023">
    <property type="protein sequence ID" value="SAM58666.1"/>
    <property type="molecule type" value="Genomic_DNA"/>
</dbReference>
<protein>
    <recommendedName>
        <fullName evidence="3">IrrE N-terminal-like domain-containing protein</fullName>
    </recommendedName>
</protein>
<dbReference type="RefSeq" id="WP_079539431.1">
    <property type="nucleotide sequence ID" value="NZ_CP171111.1"/>
</dbReference>
<sequence>MTQNVQLCAEISLPALQALLGEYGLKVVMLPDDADIPGSYWGAPEAGLVLDSLYIRPDTPTHSALHEAGHWICMDEARRAKLHTDAGGTVLEECAVNFLQILLAEALPDVGREQMLRDMTIWGYSYREGSVHAWLEGDAADAIAWLQRRGLIDGDRQRITHP</sequence>
<organism evidence="1 2">
    <name type="scientific">Cardiobacterium hominis</name>
    <dbReference type="NCBI Taxonomy" id="2718"/>
    <lineage>
        <taxon>Bacteria</taxon>
        <taxon>Pseudomonadati</taxon>
        <taxon>Pseudomonadota</taxon>
        <taxon>Gammaproteobacteria</taxon>
        <taxon>Cardiobacteriales</taxon>
        <taxon>Cardiobacteriaceae</taxon>
        <taxon>Cardiobacterium</taxon>
    </lineage>
</organism>
<proteinExistence type="predicted"/>